<dbReference type="RefSeq" id="WP_346061908.1">
    <property type="nucleotide sequence ID" value="NZ_BAAADR010000005.1"/>
</dbReference>
<reference evidence="4" key="1">
    <citation type="journal article" date="2019" name="Int. J. Syst. Evol. Microbiol.">
        <title>The Global Catalogue of Microorganisms (GCM) 10K type strain sequencing project: providing services to taxonomists for standard genome sequencing and annotation.</title>
        <authorList>
            <consortium name="The Broad Institute Genomics Platform"/>
            <consortium name="The Broad Institute Genome Sequencing Center for Infectious Disease"/>
            <person name="Wu L."/>
            <person name="Ma J."/>
        </authorList>
    </citation>
    <scope>NUCLEOTIDE SEQUENCE [LARGE SCALE GENOMIC DNA]</scope>
    <source>
        <strain evidence="4">CGMCC 1.13666</strain>
    </source>
</reference>
<dbReference type="InterPro" id="IPR023346">
    <property type="entry name" value="Lysozyme-like_dom_sf"/>
</dbReference>
<keyword evidence="4" id="KW-1185">Reference proteome</keyword>
<feature type="domain" description="TtsA-like Glycoside hydrolase family 108" evidence="1">
    <location>
        <begin position="11"/>
        <end position="93"/>
    </location>
</feature>
<dbReference type="InterPro" id="IPR018537">
    <property type="entry name" value="Peptidoglycan-bd_3"/>
</dbReference>
<evidence type="ECO:0000313" key="3">
    <source>
        <dbReference type="EMBL" id="MFC7091006.1"/>
    </source>
</evidence>
<dbReference type="SUPFAM" id="SSF53955">
    <property type="entry name" value="Lysozyme-like"/>
    <property type="match status" value="1"/>
</dbReference>
<organism evidence="3 4">
    <name type="scientific">Halomonas salifodinae</name>
    <dbReference type="NCBI Taxonomy" id="438745"/>
    <lineage>
        <taxon>Bacteria</taxon>
        <taxon>Pseudomonadati</taxon>
        <taxon>Pseudomonadota</taxon>
        <taxon>Gammaproteobacteria</taxon>
        <taxon>Oceanospirillales</taxon>
        <taxon>Halomonadaceae</taxon>
        <taxon>Halomonas</taxon>
    </lineage>
</organism>
<sequence>MPHPLQRRVIDELIDREGGYVNHRADRGGPTRYGVTEAVAREYGYRGDMRYLPLELARDIAADRYWHSLRLDDIAPLHEPLAEYLFDYGYHSGPGRPGRDIQRLLNVLNRVERDYDDIVVDGAVGPATLGALEAYHDTRGRPGLVVLAESLNGLRKAFLVGLAEKRESQEAFTYGWLRRVLELSHGGA</sequence>
<dbReference type="InterPro" id="IPR008565">
    <property type="entry name" value="TtsA-like_GH18_dom"/>
</dbReference>
<dbReference type="Pfam" id="PF09374">
    <property type="entry name" value="PG_binding_3"/>
    <property type="match status" value="1"/>
</dbReference>
<feature type="domain" description="Peptidoglycan binding" evidence="2">
    <location>
        <begin position="101"/>
        <end position="179"/>
    </location>
</feature>
<gene>
    <name evidence="3" type="ORF">ACFQH5_15755</name>
</gene>
<dbReference type="Gene3D" id="1.20.141.10">
    <property type="entry name" value="Chitosanase, subunit A, domain 1"/>
    <property type="match status" value="1"/>
</dbReference>
<comment type="caution">
    <text evidence="3">The sequence shown here is derived from an EMBL/GenBank/DDBJ whole genome shotgun (WGS) entry which is preliminary data.</text>
</comment>
<keyword evidence="3" id="KW-0378">Hydrolase</keyword>
<dbReference type="Pfam" id="PF05838">
    <property type="entry name" value="Glyco_hydro_108"/>
    <property type="match status" value="1"/>
</dbReference>
<accession>A0ABW2F1Q4</accession>
<dbReference type="GO" id="GO:0016787">
    <property type="term" value="F:hydrolase activity"/>
    <property type="evidence" value="ECO:0007669"/>
    <property type="project" value="UniProtKB-KW"/>
</dbReference>
<evidence type="ECO:0000259" key="1">
    <source>
        <dbReference type="Pfam" id="PF05838"/>
    </source>
</evidence>
<dbReference type="Proteomes" id="UP001596411">
    <property type="component" value="Unassembled WGS sequence"/>
</dbReference>
<proteinExistence type="predicted"/>
<dbReference type="EMBL" id="JBHSZP010000031">
    <property type="protein sequence ID" value="MFC7091006.1"/>
    <property type="molecule type" value="Genomic_DNA"/>
</dbReference>
<evidence type="ECO:0000313" key="4">
    <source>
        <dbReference type="Proteomes" id="UP001596411"/>
    </source>
</evidence>
<dbReference type="CDD" id="cd13926">
    <property type="entry name" value="N-acetylmuramidase_GH108"/>
    <property type="match status" value="1"/>
</dbReference>
<protein>
    <submittedName>
        <fullName evidence="3">Glycoside hydrolase family 108 protein</fullName>
    </submittedName>
</protein>
<name>A0ABW2F1Q4_9GAMM</name>
<evidence type="ECO:0000259" key="2">
    <source>
        <dbReference type="Pfam" id="PF09374"/>
    </source>
</evidence>